<organism evidence="1 2">
    <name type="scientific">Macrococcus lamae</name>
    <dbReference type="NCBI Taxonomy" id="198484"/>
    <lineage>
        <taxon>Bacteria</taxon>
        <taxon>Bacillati</taxon>
        <taxon>Bacillota</taxon>
        <taxon>Bacilli</taxon>
        <taxon>Bacillales</taxon>
        <taxon>Staphylococcaceae</taxon>
        <taxon>Macrococcus</taxon>
    </lineage>
</organism>
<reference evidence="1 2" key="1">
    <citation type="submission" date="2019-01" db="EMBL/GenBank/DDBJ databases">
        <title>Draft genome sequences of the type strains of six Macrococcus species.</title>
        <authorList>
            <person name="Mazhar S."/>
            <person name="Altermann E."/>
            <person name="Hill C."/>
            <person name="Mcauliffe O."/>
        </authorList>
    </citation>
    <scope>NUCLEOTIDE SEQUENCE [LARGE SCALE GENOMIC DNA]</scope>
    <source>
        <strain evidence="1 2">CCM4815</strain>
    </source>
</reference>
<dbReference type="AlphaFoldDB" id="A0A4R6BW39"/>
<evidence type="ECO:0000313" key="1">
    <source>
        <dbReference type="EMBL" id="TDM12419.1"/>
    </source>
</evidence>
<keyword evidence="2" id="KW-1185">Reference proteome</keyword>
<sequence>MIDTVSNDIVFMKRDWNSEGKTEIMLKNGRMITTEIDPEKLLNQTLIYLGSSIKARRTTAKKIFNIKQFIPVVIDSDIGMTFFPLHKQSDYCRYYINSYYFLDYTEQQIIFTNKTRLKISLPEAFVRRQYEKSLSMMDSQRKIREQKINYDF</sequence>
<name>A0A4R6BW39_9STAP</name>
<dbReference type="GO" id="GO:0030420">
    <property type="term" value="P:establishment of competence for transformation"/>
    <property type="evidence" value="ECO:0007669"/>
    <property type="project" value="InterPro"/>
</dbReference>
<dbReference type="InterPro" id="IPR010461">
    <property type="entry name" value="ComK"/>
</dbReference>
<dbReference type="EMBL" id="SCWB01000004">
    <property type="protein sequence ID" value="TDM12419.1"/>
    <property type="molecule type" value="Genomic_DNA"/>
</dbReference>
<comment type="caution">
    <text evidence="1">The sequence shown here is derived from an EMBL/GenBank/DDBJ whole genome shotgun (WGS) entry which is preliminary data.</text>
</comment>
<proteinExistence type="predicted"/>
<protein>
    <recommendedName>
        <fullName evidence="3">Competence protein ComK</fullName>
    </recommendedName>
</protein>
<accession>A0A4R6BW39</accession>
<gene>
    <name evidence="1" type="ORF">ERX29_03590</name>
</gene>
<dbReference type="Proteomes" id="UP000294802">
    <property type="component" value="Unassembled WGS sequence"/>
</dbReference>
<dbReference type="RefSeq" id="WP_133443324.1">
    <property type="nucleotide sequence ID" value="NZ_SCWB01000004.1"/>
</dbReference>
<dbReference type="OrthoDB" id="2417991at2"/>
<evidence type="ECO:0000313" key="2">
    <source>
        <dbReference type="Proteomes" id="UP000294802"/>
    </source>
</evidence>
<evidence type="ECO:0008006" key="3">
    <source>
        <dbReference type="Google" id="ProtNLM"/>
    </source>
</evidence>
<dbReference type="Pfam" id="PF06338">
    <property type="entry name" value="ComK"/>
    <property type="match status" value="1"/>
</dbReference>